<name>A0ABM4WRQ6_COFAR</name>
<evidence type="ECO:0000256" key="3">
    <source>
        <dbReference type="ARBA" id="ARBA00022692"/>
    </source>
</evidence>
<dbReference type="Pfam" id="PF07714">
    <property type="entry name" value="PK_Tyr_Ser-Thr"/>
    <property type="match status" value="2"/>
</dbReference>
<feature type="domain" description="Protein kinase" evidence="12">
    <location>
        <begin position="318"/>
        <end position="572"/>
    </location>
</feature>
<dbReference type="SUPFAM" id="SSF52058">
    <property type="entry name" value="L domain-like"/>
    <property type="match status" value="1"/>
</dbReference>
<dbReference type="Pfam" id="PF08263">
    <property type="entry name" value="LRRNT_2"/>
    <property type="match status" value="1"/>
</dbReference>
<evidence type="ECO:0000256" key="10">
    <source>
        <dbReference type="SAM" id="Phobius"/>
    </source>
</evidence>
<sequence>MVEFWKWRKHHALVLMLVMFLLCQNFSFCWSLNDEGLALLRFRERVVSDPFGALTNWNDDVGVVNPCSWHGIECSDGNVVSLNLKDLCLEGTIAPDLGNLIHIKSIILRNNSFFGIIPGDIAKLKELEVLDLGYNNFSGPLPSDLGNNLSLAILNIPEFKDVTQRKLLNIFPDGPENVGVFFPPPPKDLPSEIPGSPSPSPSPSPSSSSPSPAPTFSSAGLSPSPVASASQPSVPTLAKSPIAPVKKSRSSHHHVLILSSTIGGSLLLLLLVTGIFICRSSKVAVVKPWATGLSGQLQKAFVTGVPKLKRSELETACEDFSNVIGSSSAGTLYKGTLSSGVEIAVISISVISAKDWSKNMEVQFRKKIETLSKVNHKNFVNLLGYCEEEEPFTRMMVFEYAPNGTLFEHLHIKEAEHLDWTMRMRIVMGMAYCLQHMHQLTPPVYHKNLNSSAVYVTEDYAAKISDFGFWNEVAAAEMESNPESNIYSFGVLLFEIVTGRLPYSVDRSTHGDWASDYLGGEQPLRNMVDPTLSSFQEEQLERICTIMKSCVNPDPRRRPEMREVAAILREVTGIGPDAAIPKLSPLWWAELEILSTEAN</sequence>
<dbReference type="InterPro" id="IPR011009">
    <property type="entry name" value="Kinase-like_dom_sf"/>
</dbReference>
<proteinExistence type="predicted"/>
<dbReference type="InterPro" id="IPR013210">
    <property type="entry name" value="LRR_N_plant-typ"/>
</dbReference>
<dbReference type="InterPro" id="IPR000719">
    <property type="entry name" value="Prot_kinase_dom"/>
</dbReference>
<organism evidence="13 14">
    <name type="scientific">Coffea arabica</name>
    <name type="common">Arabian coffee</name>
    <dbReference type="NCBI Taxonomy" id="13443"/>
    <lineage>
        <taxon>Eukaryota</taxon>
        <taxon>Viridiplantae</taxon>
        <taxon>Streptophyta</taxon>
        <taxon>Embryophyta</taxon>
        <taxon>Tracheophyta</taxon>
        <taxon>Spermatophyta</taxon>
        <taxon>Magnoliopsida</taxon>
        <taxon>eudicotyledons</taxon>
        <taxon>Gunneridae</taxon>
        <taxon>Pentapetalae</taxon>
        <taxon>asterids</taxon>
        <taxon>lamiids</taxon>
        <taxon>Gentianales</taxon>
        <taxon>Rubiaceae</taxon>
        <taxon>Ixoroideae</taxon>
        <taxon>Gardenieae complex</taxon>
        <taxon>Bertiereae - Coffeeae clade</taxon>
        <taxon>Coffeeae</taxon>
        <taxon>Coffea</taxon>
    </lineage>
</organism>
<dbReference type="GeneID" id="113730321"/>
<evidence type="ECO:0000256" key="1">
    <source>
        <dbReference type="ARBA" id="ARBA00004479"/>
    </source>
</evidence>
<evidence type="ECO:0000256" key="8">
    <source>
        <dbReference type="ARBA" id="ARBA00037847"/>
    </source>
</evidence>
<feature type="transmembrane region" description="Helical" evidence="10">
    <location>
        <begin position="255"/>
        <end position="278"/>
    </location>
</feature>
<evidence type="ECO:0000313" key="13">
    <source>
        <dbReference type="Proteomes" id="UP001652660"/>
    </source>
</evidence>
<dbReference type="InterPro" id="IPR032675">
    <property type="entry name" value="LRR_dom_sf"/>
</dbReference>
<keyword evidence="7 10" id="KW-0472">Membrane</keyword>
<dbReference type="SUPFAM" id="SSF56112">
    <property type="entry name" value="Protein kinase-like (PK-like)"/>
    <property type="match status" value="1"/>
</dbReference>
<dbReference type="RefSeq" id="XP_071934468.1">
    <property type="nucleotide sequence ID" value="XM_072078367.1"/>
</dbReference>
<dbReference type="Pfam" id="PF00560">
    <property type="entry name" value="LRR_1"/>
    <property type="match status" value="1"/>
</dbReference>
<dbReference type="Gene3D" id="3.30.200.20">
    <property type="entry name" value="Phosphorylase Kinase, domain 1"/>
    <property type="match status" value="1"/>
</dbReference>
<evidence type="ECO:0000259" key="12">
    <source>
        <dbReference type="PROSITE" id="PS50011"/>
    </source>
</evidence>
<gene>
    <name evidence="14" type="primary">LOC113730321</name>
</gene>
<feature type="signal peptide" evidence="11">
    <location>
        <begin position="1"/>
        <end position="31"/>
    </location>
</feature>
<evidence type="ECO:0000256" key="7">
    <source>
        <dbReference type="ARBA" id="ARBA00023136"/>
    </source>
</evidence>
<keyword evidence="5" id="KW-0677">Repeat</keyword>
<evidence type="ECO:0000256" key="4">
    <source>
        <dbReference type="ARBA" id="ARBA00022729"/>
    </source>
</evidence>
<feature type="chain" id="PRO_5045743531" evidence="11">
    <location>
        <begin position="32"/>
        <end position="599"/>
    </location>
</feature>
<comment type="subcellular location">
    <subcellularLocation>
        <location evidence="8">Endomembrane system</location>
        <topology evidence="8">Single-pass membrane protein</topology>
    </subcellularLocation>
    <subcellularLocation>
        <location evidence="1">Membrane</location>
        <topology evidence="1">Single-pass type I membrane protein</topology>
    </subcellularLocation>
</comment>
<dbReference type="Proteomes" id="UP001652660">
    <property type="component" value="Chromosome 2e"/>
</dbReference>
<keyword evidence="2" id="KW-0433">Leucine-rich repeat</keyword>
<reference evidence="14" key="1">
    <citation type="submission" date="2025-08" db="UniProtKB">
        <authorList>
            <consortium name="RefSeq"/>
        </authorList>
    </citation>
    <scope>IDENTIFICATION</scope>
    <source>
        <tissue evidence="14">Leaves</tissue>
    </source>
</reference>
<accession>A0ABM4WRQ6</accession>
<evidence type="ECO:0000256" key="11">
    <source>
        <dbReference type="SAM" id="SignalP"/>
    </source>
</evidence>
<keyword evidence="3 10" id="KW-0812">Transmembrane</keyword>
<keyword evidence="4 11" id="KW-0732">Signal</keyword>
<keyword evidence="6 10" id="KW-1133">Transmembrane helix</keyword>
<dbReference type="InterPro" id="IPR001611">
    <property type="entry name" value="Leu-rich_rpt"/>
</dbReference>
<keyword evidence="13" id="KW-1185">Reference proteome</keyword>
<feature type="compositionally biased region" description="Low complexity" evidence="9">
    <location>
        <begin position="205"/>
        <end position="235"/>
    </location>
</feature>
<dbReference type="PROSITE" id="PS50011">
    <property type="entry name" value="PROTEIN_KINASE_DOM"/>
    <property type="match status" value="1"/>
</dbReference>
<dbReference type="Gene3D" id="1.10.510.10">
    <property type="entry name" value="Transferase(Phosphotransferase) domain 1"/>
    <property type="match status" value="2"/>
</dbReference>
<dbReference type="PANTHER" id="PTHR46084:SF14">
    <property type="entry name" value="PROTEIN KINASE DOMAIN-CONTAINING PROTEIN"/>
    <property type="match status" value="1"/>
</dbReference>
<evidence type="ECO:0000256" key="9">
    <source>
        <dbReference type="SAM" id="MobiDB-lite"/>
    </source>
</evidence>
<evidence type="ECO:0000256" key="6">
    <source>
        <dbReference type="ARBA" id="ARBA00022989"/>
    </source>
</evidence>
<evidence type="ECO:0000256" key="5">
    <source>
        <dbReference type="ARBA" id="ARBA00022737"/>
    </source>
</evidence>
<dbReference type="InterPro" id="IPR001245">
    <property type="entry name" value="Ser-Thr/Tyr_kinase_cat_dom"/>
</dbReference>
<evidence type="ECO:0000313" key="14">
    <source>
        <dbReference type="RefSeq" id="XP_071934468.1"/>
    </source>
</evidence>
<dbReference type="PANTHER" id="PTHR46084">
    <property type="entry name" value="PROTEIN MALE DISCOVERER 2"/>
    <property type="match status" value="1"/>
</dbReference>
<protein>
    <submittedName>
        <fullName evidence="14">Probable inactive receptor-like protein kinase At3g56050 isoform X3</fullName>
    </submittedName>
</protein>
<feature type="region of interest" description="Disordered" evidence="9">
    <location>
        <begin position="181"/>
        <end position="245"/>
    </location>
</feature>
<evidence type="ECO:0000256" key="2">
    <source>
        <dbReference type="ARBA" id="ARBA00022614"/>
    </source>
</evidence>
<dbReference type="Gene3D" id="3.80.10.10">
    <property type="entry name" value="Ribonuclease Inhibitor"/>
    <property type="match status" value="1"/>
</dbReference>